<evidence type="ECO:0000256" key="7">
    <source>
        <dbReference type="ARBA" id="ARBA00024297"/>
    </source>
</evidence>
<proteinExistence type="inferred from homology"/>
<dbReference type="GO" id="GO:0008137">
    <property type="term" value="F:NADH dehydrogenase (ubiquinone) activity"/>
    <property type="evidence" value="ECO:0007669"/>
    <property type="project" value="InterPro"/>
</dbReference>
<organism evidence="13 14">
    <name type="scientific">Astatotilapia calliptera</name>
    <name type="common">Eastern happy</name>
    <name type="synonym">Chromis callipterus</name>
    <dbReference type="NCBI Taxonomy" id="8154"/>
    <lineage>
        <taxon>Eukaryota</taxon>
        <taxon>Metazoa</taxon>
        <taxon>Chordata</taxon>
        <taxon>Craniata</taxon>
        <taxon>Vertebrata</taxon>
        <taxon>Euteleostomi</taxon>
        <taxon>Actinopterygii</taxon>
        <taxon>Neopterygii</taxon>
        <taxon>Teleostei</taxon>
        <taxon>Neoteleostei</taxon>
        <taxon>Acanthomorphata</taxon>
        <taxon>Ovalentaria</taxon>
        <taxon>Cichlomorphae</taxon>
        <taxon>Cichliformes</taxon>
        <taxon>Cichlidae</taxon>
        <taxon>African cichlids</taxon>
        <taxon>Pseudocrenilabrinae</taxon>
        <taxon>Haplochromini</taxon>
        <taxon>Astatotilapia</taxon>
    </lineage>
</organism>
<reference evidence="13" key="3">
    <citation type="submission" date="2025-08" db="UniProtKB">
        <authorList>
            <consortium name="Ensembl"/>
        </authorList>
    </citation>
    <scope>IDENTIFICATION</scope>
</reference>
<comment type="cofactor">
    <cofactor evidence="1">
        <name>[4Fe-4S] cluster</name>
        <dbReference type="ChEBI" id="CHEBI:49883"/>
    </cofactor>
</comment>
<dbReference type="GO" id="GO:0046872">
    <property type="term" value="F:metal ion binding"/>
    <property type="evidence" value="ECO:0007669"/>
    <property type="project" value="UniProtKB-KW"/>
</dbReference>
<dbReference type="PANTHER" id="PTHR11995:SF14">
    <property type="entry name" value="NADH DEHYDROGENASE [UBIQUINONE] IRON-SULFUR PROTEIN 7, MITOCHONDRIAL"/>
    <property type="match status" value="1"/>
</dbReference>
<keyword evidence="11" id="KW-0004">4Fe-4S</keyword>
<evidence type="ECO:0000256" key="11">
    <source>
        <dbReference type="RuleBase" id="RU004464"/>
    </source>
</evidence>
<keyword evidence="6 11" id="KW-0520">NAD</keyword>
<name>A0AAX7VAZ4_ASTCA</name>
<dbReference type="GO" id="GO:0005739">
    <property type="term" value="C:mitochondrion"/>
    <property type="evidence" value="ECO:0007669"/>
    <property type="project" value="GOC"/>
</dbReference>
<reference evidence="13" key="4">
    <citation type="submission" date="2025-09" db="UniProtKB">
        <authorList>
            <consortium name="Ensembl"/>
        </authorList>
    </citation>
    <scope>IDENTIFICATION</scope>
</reference>
<keyword evidence="4" id="KW-0813">Transport</keyword>
<dbReference type="NCBIfam" id="NF005012">
    <property type="entry name" value="PRK06411.1"/>
    <property type="match status" value="1"/>
</dbReference>
<evidence type="ECO:0000256" key="8">
    <source>
        <dbReference type="ARBA" id="ARBA00030829"/>
    </source>
</evidence>
<evidence type="ECO:0000259" key="12">
    <source>
        <dbReference type="Pfam" id="PF01058"/>
    </source>
</evidence>
<feature type="domain" description="NADH:ubiquinone oxidoreductase-like 20kDa subunit" evidence="12">
    <location>
        <begin position="94"/>
        <end position="188"/>
    </location>
</feature>
<evidence type="ECO:0000313" key="13">
    <source>
        <dbReference type="Ensembl" id="ENSACLP00000079738.1"/>
    </source>
</evidence>
<dbReference type="Ensembl" id="ENSACLT00000084517.1">
    <property type="protein sequence ID" value="ENSACLP00000079738.1"/>
    <property type="gene ID" value="ENSACLG00000023331.2"/>
</dbReference>
<dbReference type="AlphaFoldDB" id="A0AAX7VAZ4"/>
<dbReference type="Gene3D" id="3.40.50.12280">
    <property type="match status" value="1"/>
</dbReference>
<dbReference type="InterPro" id="IPR006138">
    <property type="entry name" value="NADH_UQ_OxRdtase_20Kd_su"/>
</dbReference>
<dbReference type="FunFam" id="3.40.50.12280:FF:000002">
    <property type="entry name" value="NADH-quinone oxidoreductase subunit B"/>
    <property type="match status" value="1"/>
</dbReference>
<gene>
    <name evidence="13" type="primary">NDUFS7</name>
</gene>
<evidence type="ECO:0000256" key="1">
    <source>
        <dbReference type="ARBA" id="ARBA00001966"/>
    </source>
</evidence>
<sequence length="296" mass="32936">MAALVAPRLAIFGSFSTRPISVFALQHKSLHSTAKNDNNSTSVVPAREKSTAVAAAKPTSAASSKGEYVITKLDDLVNWARRSSLWPMTFGLACCAVEMMHMAAPRYDMDRFGVVFRASPRQADVMIVAGTLTNKMAPALRKVYDQMPEPRYVISMGSCANGGGYYHYSYAVVRGCDRIVPVDIYVPGRVYYRERIKFAHFLINESGKCSLDTQLVERYLWIAISVVWLLRITKLRVSATILQASSICDLFHLHIFSAGVELNWQSVRFEPINQVNLYENACRPPVADLTRASAAE</sequence>
<keyword evidence="5" id="KW-1278">Translocase</keyword>
<comment type="subunit">
    <text evidence="10">Core subunit of respiratory chain NADH dehydrogenase (Complex I) which is composed of 45 different subunits. This is a component of the iron-sulfur (IP) fragment of the enzyme.</text>
</comment>
<accession>A0AAX7VAZ4</accession>
<reference evidence="13 14" key="1">
    <citation type="submission" date="2018-05" db="EMBL/GenBank/DDBJ databases">
        <authorList>
            <person name="Datahose"/>
        </authorList>
    </citation>
    <scope>NUCLEOTIDE SEQUENCE</scope>
</reference>
<protein>
    <recommendedName>
        <fullName evidence="3">NADH dehydrogenase [ubiquinone] iron-sulfur protein 7, mitochondrial</fullName>
    </recommendedName>
    <alternativeName>
        <fullName evidence="8">Complex I-20kD</fullName>
    </alternativeName>
    <alternativeName>
        <fullName evidence="9">NADH-ubiquinone oxidoreductase 20 kDa subunit</fullName>
    </alternativeName>
</protein>
<dbReference type="GO" id="GO:0015990">
    <property type="term" value="P:electron transport coupled proton transport"/>
    <property type="evidence" value="ECO:0007669"/>
    <property type="project" value="TreeGrafter"/>
</dbReference>
<dbReference type="GO" id="GO:0009060">
    <property type="term" value="P:aerobic respiration"/>
    <property type="evidence" value="ECO:0007669"/>
    <property type="project" value="TreeGrafter"/>
</dbReference>
<evidence type="ECO:0000256" key="4">
    <source>
        <dbReference type="ARBA" id="ARBA00022448"/>
    </source>
</evidence>
<evidence type="ECO:0000256" key="10">
    <source>
        <dbReference type="ARBA" id="ARBA00046897"/>
    </source>
</evidence>
<evidence type="ECO:0000313" key="14">
    <source>
        <dbReference type="Proteomes" id="UP000265100"/>
    </source>
</evidence>
<dbReference type="GeneTree" id="ENSGT00390000006565"/>
<dbReference type="GO" id="GO:0051539">
    <property type="term" value="F:4 iron, 4 sulfur cluster binding"/>
    <property type="evidence" value="ECO:0007669"/>
    <property type="project" value="UniProtKB-KW"/>
</dbReference>
<keyword evidence="14" id="KW-1185">Reference proteome</keyword>
<evidence type="ECO:0000256" key="9">
    <source>
        <dbReference type="ARBA" id="ARBA00032998"/>
    </source>
</evidence>
<dbReference type="Pfam" id="PF01058">
    <property type="entry name" value="Oxidored_q6"/>
    <property type="match status" value="1"/>
</dbReference>
<dbReference type="SUPFAM" id="SSF56770">
    <property type="entry name" value="HydA/Nqo6-like"/>
    <property type="match status" value="1"/>
</dbReference>
<dbReference type="GO" id="GO:0048038">
    <property type="term" value="F:quinone binding"/>
    <property type="evidence" value="ECO:0007669"/>
    <property type="project" value="InterPro"/>
</dbReference>
<dbReference type="PANTHER" id="PTHR11995">
    <property type="entry name" value="NADH DEHYDROGENASE"/>
    <property type="match status" value="1"/>
</dbReference>
<dbReference type="InterPro" id="IPR006137">
    <property type="entry name" value="NADH_UbQ_OxRdtase-like_20kDa"/>
</dbReference>
<reference evidence="14" key="2">
    <citation type="submission" date="2023-03" db="EMBL/GenBank/DDBJ databases">
        <authorList>
            <consortium name="Wellcome Sanger Institute Data Sharing"/>
        </authorList>
    </citation>
    <scope>NUCLEOTIDE SEQUENCE [LARGE SCALE GENOMIC DNA]</scope>
</reference>
<keyword evidence="11" id="KW-0479">Metal-binding</keyword>
<evidence type="ECO:0000256" key="5">
    <source>
        <dbReference type="ARBA" id="ARBA00022967"/>
    </source>
</evidence>
<evidence type="ECO:0000256" key="2">
    <source>
        <dbReference type="ARBA" id="ARBA00009173"/>
    </source>
</evidence>
<comment type="similarity">
    <text evidence="2 11">Belongs to the complex I 20 kDa subunit family.</text>
</comment>
<evidence type="ECO:0000256" key="6">
    <source>
        <dbReference type="ARBA" id="ARBA00023027"/>
    </source>
</evidence>
<dbReference type="Proteomes" id="UP000265100">
    <property type="component" value="Chromosome 15"/>
</dbReference>
<dbReference type="GO" id="GO:0045271">
    <property type="term" value="C:respiratory chain complex I"/>
    <property type="evidence" value="ECO:0007669"/>
    <property type="project" value="TreeGrafter"/>
</dbReference>
<dbReference type="NCBIfam" id="TIGR01957">
    <property type="entry name" value="nuoB_fam"/>
    <property type="match status" value="1"/>
</dbReference>
<comment type="function">
    <text evidence="7">Core subunit of the mitochondrial membrane respiratory chain NADH dehydrogenase (Complex I) which catalyzes electron transfer from NADH through the respiratory chain, using ubiquinone as an electron acceptor. Essential for the catalytic activity of complex I.</text>
</comment>
<dbReference type="GO" id="GO:0032981">
    <property type="term" value="P:mitochondrial respiratory chain complex I assembly"/>
    <property type="evidence" value="ECO:0007669"/>
    <property type="project" value="TreeGrafter"/>
</dbReference>
<keyword evidence="11" id="KW-0408">Iron</keyword>
<evidence type="ECO:0000256" key="3">
    <source>
        <dbReference type="ARBA" id="ARBA00015185"/>
    </source>
</evidence>
<keyword evidence="11" id="KW-0411">Iron-sulfur</keyword>